<proteinExistence type="predicted"/>
<evidence type="ECO:0000313" key="2">
    <source>
        <dbReference type="EMBL" id="ATF26967.1"/>
    </source>
</evidence>
<organism evidence="2 3">
    <name type="scientific">Brochothrix thermosphacta</name>
    <name type="common">Microbacterium thermosphactum</name>
    <dbReference type="NCBI Taxonomy" id="2756"/>
    <lineage>
        <taxon>Bacteria</taxon>
        <taxon>Bacillati</taxon>
        <taxon>Bacillota</taxon>
        <taxon>Bacilli</taxon>
        <taxon>Bacillales</taxon>
        <taxon>Listeriaceae</taxon>
        <taxon>Brochothrix</taxon>
    </lineage>
</organism>
<name>A0A1D2JX83_BROTH</name>
<accession>A0A1D2JX83</accession>
<feature type="transmembrane region" description="Helical" evidence="1">
    <location>
        <begin position="663"/>
        <end position="685"/>
    </location>
</feature>
<keyword evidence="1" id="KW-1133">Transmembrane helix</keyword>
<dbReference type="STRING" id="2756.BFR44_04390"/>
<protein>
    <submittedName>
        <fullName evidence="2">DUF1430 domain-containing protein</fullName>
    </submittedName>
</protein>
<dbReference type="AlphaFoldDB" id="A0A1D2JX83"/>
<feature type="transmembrane region" description="Helical" evidence="1">
    <location>
        <begin position="635"/>
        <end position="657"/>
    </location>
</feature>
<reference evidence="2 3" key="1">
    <citation type="submission" date="2017-09" db="EMBL/GenBank/DDBJ databases">
        <title>Complete Genome Sequences of Two Strains of the Meat Spoilage Bacterium Brochothrix thermosphacta Isolated from Ground Chicken.</title>
        <authorList>
            <person name="Paoli G.C."/>
            <person name="Wijey C."/>
            <person name="Chen C.-Y."/>
            <person name="Nguyen L."/>
            <person name="Yan X."/>
            <person name="Irwin P.L."/>
        </authorList>
    </citation>
    <scope>NUCLEOTIDE SEQUENCE [LARGE SCALE GENOMIC DNA]</scope>
    <source>
        <strain evidence="2 3">BI</strain>
    </source>
</reference>
<evidence type="ECO:0000313" key="3">
    <source>
        <dbReference type="Proteomes" id="UP000243591"/>
    </source>
</evidence>
<gene>
    <name evidence="2" type="ORF">CNY62_11695</name>
</gene>
<dbReference type="OrthoDB" id="3034820at2"/>
<feature type="transmembrane region" description="Helical" evidence="1">
    <location>
        <begin position="196"/>
        <end position="217"/>
    </location>
</feature>
<dbReference type="EMBL" id="CP023483">
    <property type="protein sequence ID" value="ATF26967.1"/>
    <property type="molecule type" value="Genomic_DNA"/>
</dbReference>
<evidence type="ECO:0000256" key="1">
    <source>
        <dbReference type="SAM" id="Phobius"/>
    </source>
</evidence>
<dbReference type="InterPro" id="IPR006541">
    <property type="entry name" value="Bacteriocin_ass"/>
</dbReference>
<feature type="transmembrane region" description="Helical" evidence="1">
    <location>
        <begin position="279"/>
        <end position="301"/>
    </location>
</feature>
<dbReference type="RefSeq" id="WP_069125644.1">
    <property type="nucleotide sequence ID" value="NZ_CBCPHX010000001.1"/>
</dbReference>
<dbReference type="Pfam" id="PF07242">
    <property type="entry name" value="DUF1430"/>
    <property type="match status" value="1"/>
</dbReference>
<sequence length="697" mass="80085">MKKIWALFFVIGLITTLFLATQLYKAKEDYDSIYLTKANTEAISVTDQPSHLSVNALNKEINSFTKANKINLYRQFYNESVSSQYNKTVYVSIGDINGVSSLYDLSKNDSEKLLTNGTLSTKNNEIKFFNPITNVQLTTLKNAENEGLTGYYFIQSDTPEKIKKTKDFLLQKGLIFEDVKKISRTDLIDTIMSENMIVPLIISILIFLITFIFISFFEVMQRFKEIAIYQTLGYNNRQIKVAFIHQKLRIIIYMILISICAIFAWCLWFNGGIQIVELFIFSTVFIVVYLLSVLFIYYLCLISMKFITINLMIKGKKPYHKLLIVQQTFKFLCLAILLILSIHTTNEIRQLNYQIAQLETFNTVKKFNTTRISITTASKDAEEVVEDKIHSLNTALDKKGSFILSPSNFYLNPAEFGDNSDELPYVLVSLNYFKANPQLGIDYAQLKKSLNNKGDLVALFPDNYRLDKDVFKKNLTELLILSKKTPPHVLSKTYPHQKIPIYDYTFTKFSDTNIESPIFVVFDSKKASPSTISSAYSNGLAFLNLGENDAFKKLTPLLEKYKLVDNIRNINNVKKTVTQQIVLLQNELNVRIFTLLTLTTVLLITLFFITNLYIEYQQKMLAVKKCHGYNLLQRHIFFLLTELLVLLAVLVSLSLMITLNSRTLIFIAAALMITFIITLFFVIVFEKNSINKVMKGE</sequence>
<keyword evidence="1" id="KW-0812">Transmembrane</keyword>
<feature type="transmembrane region" description="Helical" evidence="1">
    <location>
        <begin position="592"/>
        <end position="614"/>
    </location>
</feature>
<dbReference type="KEGG" id="bths:CNY62_11695"/>
<keyword evidence="3" id="KW-1185">Reference proteome</keyword>
<keyword evidence="1" id="KW-0472">Membrane</keyword>
<feature type="transmembrane region" description="Helical" evidence="1">
    <location>
        <begin position="250"/>
        <end position="273"/>
    </location>
</feature>
<feature type="transmembrane region" description="Helical" evidence="1">
    <location>
        <begin position="322"/>
        <end position="342"/>
    </location>
</feature>
<dbReference type="Proteomes" id="UP000243591">
    <property type="component" value="Chromosome"/>
</dbReference>